<reference evidence="2" key="1">
    <citation type="submission" date="2021-02" db="EMBL/GenBank/DDBJ databases">
        <authorList>
            <person name="Nowell W R."/>
        </authorList>
    </citation>
    <scope>NUCLEOTIDE SEQUENCE</scope>
</reference>
<feature type="region of interest" description="Disordered" evidence="1">
    <location>
        <begin position="1"/>
        <end position="34"/>
    </location>
</feature>
<evidence type="ECO:0000313" key="4">
    <source>
        <dbReference type="Proteomes" id="UP000663870"/>
    </source>
</evidence>
<gene>
    <name evidence="2" type="ORF">JXQ802_LOCUS35784</name>
    <name evidence="3" type="ORF">JXQ802_LOCUS35792</name>
</gene>
<dbReference type="EMBL" id="CAJNOL010001795">
    <property type="protein sequence ID" value="CAF1419993.1"/>
    <property type="molecule type" value="Genomic_DNA"/>
</dbReference>
<dbReference type="EMBL" id="CAJNOL010001794">
    <property type="protein sequence ID" value="CAF1419812.1"/>
    <property type="molecule type" value="Genomic_DNA"/>
</dbReference>
<name>A0A815MI65_9BILA</name>
<keyword evidence="4" id="KW-1185">Reference proteome</keyword>
<evidence type="ECO:0000313" key="3">
    <source>
        <dbReference type="EMBL" id="CAF1419993.1"/>
    </source>
</evidence>
<organism evidence="2 4">
    <name type="scientific">Rotaria sordida</name>
    <dbReference type="NCBI Taxonomy" id="392033"/>
    <lineage>
        <taxon>Eukaryota</taxon>
        <taxon>Metazoa</taxon>
        <taxon>Spiralia</taxon>
        <taxon>Gnathifera</taxon>
        <taxon>Rotifera</taxon>
        <taxon>Eurotatoria</taxon>
        <taxon>Bdelloidea</taxon>
        <taxon>Philodinida</taxon>
        <taxon>Philodinidae</taxon>
        <taxon>Rotaria</taxon>
    </lineage>
</organism>
<comment type="caution">
    <text evidence="2">The sequence shown here is derived from an EMBL/GenBank/DDBJ whole genome shotgun (WGS) entry which is preliminary data.</text>
</comment>
<sequence>SSKRPRHHKSKSSKNNQTIKRSRIHRHSQSNNSSITLIQSSKIINSKEDSFSDFFDIDTTFFDTYDRLFSDTITTSEKSL</sequence>
<feature type="compositionally biased region" description="Basic residues" evidence="1">
    <location>
        <begin position="1"/>
        <end position="12"/>
    </location>
</feature>
<evidence type="ECO:0000256" key="1">
    <source>
        <dbReference type="SAM" id="MobiDB-lite"/>
    </source>
</evidence>
<dbReference type="AlphaFoldDB" id="A0A815MI65"/>
<protein>
    <submittedName>
        <fullName evidence="2">Uncharacterized protein</fullName>
    </submittedName>
</protein>
<feature type="non-terminal residue" evidence="2">
    <location>
        <position position="1"/>
    </location>
</feature>
<evidence type="ECO:0000313" key="2">
    <source>
        <dbReference type="EMBL" id="CAF1419812.1"/>
    </source>
</evidence>
<proteinExistence type="predicted"/>
<accession>A0A815MI65</accession>
<dbReference type="Proteomes" id="UP000663870">
    <property type="component" value="Unassembled WGS sequence"/>
</dbReference>